<feature type="region of interest" description="Disordered" evidence="1">
    <location>
        <begin position="111"/>
        <end position="143"/>
    </location>
</feature>
<accession>A0AA97P6B6</accession>
<gene>
    <name evidence="2" type="ORF">OOU_Y34scaffold00192g44</name>
</gene>
<protein>
    <submittedName>
        <fullName evidence="2">Uncharacterized protein</fullName>
    </submittedName>
</protein>
<feature type="region of interest" description="Disordered" evidence="1">
    <location>
        <begin position="546"/>
        <end position="572"/>
    </location>
</feature>
<organism evidence="2">
    <name type="scientific">Pyricularia oryzae (strain Y34)</name>
    <name type="common">Rice blast fungus</name>
    <name type="synonym">Magnaporthe oryzae</name>
    <dbReference type="NCBI Taxonomy" id="1143189"/>
    <lineage>
        <taxon>Eukaryota</taxon>
        <taxon>Fungi</taxon>
        <taxon>Dikarya</taxon>
        <taxon>Ascomycota</taxon>
        <taxon>Pezizomycotina</taxon>
        <taxon>Sordariomycetes</taxon>
        <taxon>Sordariomycetidae</taxon>
        <taxon>Magnaporthales</taxon>
        <taxon>Pyriculariaceae</taxon>
        <taxon>Pyricularia</taxon>
    </lineage>
</organism>
<proteinExistence type="predicted"/>
<evidence type="ECO:0000313" key="2">
    <source>
        <dbReference type="EMBL" id="ELQ42858.1"/>
    </source>
</evidence>
<dbReference type="Proteomes" id="UP000011086">
    <property type="component" value="Unassembled WGS sequence"/>
</dbReference>
<dbReference type="AlphaFoldDB" id="A0AA97P6B6"/>
<feature type="region of interest" description="Disordered" evidence="1">
    <location>
        <begin position="169"/>
        <end position="192"/>
    </location>
</feature>
<evidence type="ECO:0000256" key="1">
    <source>
        <dbReference type="SAM" id="MobiDB-lite"/>
    </source>
</evidence>
<dbReference type="EMBL" id="JH793663">
    <property type="protein sequence ID" value="ELQ42858.1"/>
    <property type="molecule type" value="Genomic_DNA"/>
</dbReference>
<feature type="compositionally biased region" description="Basic and acidic residues" evidence="1">
    <location>
        <begin position="111"/>
        <end position="121"/>
    </location>
</feature>
<sequence length="617" mass="68845">MAMDRSRRTTTRQPAGLYAELEEPADIRPSFVHPDIPFNPHLTLLLPKNSLGMDDRRRTPSAALAKFSRRANFVLYSQHRDPRCDPDKSYTPPYDLDGAFAYELRMLDRAHGRSKSPRAEYQRPFTKAYTSTSSKRGRDPIPSASRLGVSGVVALESADEAFPSIENDASFDFEPMPNKSQGPSRTHSHDGGYHQWSDLPENIRLCIMKLMSEHVGAIWEAQRLLMLDFAEIQDFENLYIRERNRCLGYTEAVIKGLKSKEALVETLRRAGREASADIELLRPEEYEEQSLVIDQVTSEEVIAGKSFLQNIGLSDFGVMLERFEGVSTGPMFEIEFRLSGEVGIQPFQFELDWNLAVEEGLICTRANNEARQQPISHGWMHLERGHNELNPGVNPVRLHYPSPPLSKSMSIGKDMEGMPHNNRPSEPVGGNLQHRLHKNEPRVGSFSRLTPFSHSNSDDVSKGTAFKRSDERGGVFMQQSAGTAGRGDEEEADAMRKPGSHIDGALNPQNKKHPGTPIITNTAPQVSKQHPTTPTRIVLKTSVGLGKRGTPEELSSPQKKARITQEHGVKHPRSAGIYTKDQQHKNQGQPNFAVDAARLKRTAGLVSSLTIQKGLQA</sequence>
<name>A0AA97P6B6_PYRO3</name>
<reference evidence="2" key="1">
    <citation type="journal article" date="2012" name="PLoS Genet.">
        <title>Comparative analysis of the genomes of two field isolates of the rice blast fungus Magnaporthe oryzae.</title>
        <authorList>
            <person name="Xue M."/>
            <person name="Yang J."/>
            <person name="Li Z."/>
            <person name="Hu S."/>
            <person name="Yao N."/>
            <person name="Dean R.A."/>
            <person name="Zhao W."/>
            <person name="Shen M."/>
            <person name="Zhang H."/>
            <person name="Li C."/>
            <person name="Liu L."/>
            <person name="Cao L."/>
            <person name="Xu X."/>
            <person name="Xing Y."/>
            <person name="Hsiang T."/>
            <person name="Zhang Z."/>
            <person name="Xu J.R."/>
            <person name="Peng Y.L."/>
        </authorList>
    </citation>
    <scope>NUCLEOTIDE SEQUENCE</scope>
    <source>
        <strain evidence="2">Y34</strain>
    </source>
</reference>
<feature type="region of interest" description="Disordered" evidence="1">
    <location>
        <begin position="478"/>
        <end position="511"/>
    </location>
</feature>